<feature type="compositionally biased region" description="Gly residues" evidence="1">
    <location>
        <begin position="90"/>
        <end position="101"/>
    </location>
</feature>
<comment type="caution">
    <text evidence="2">The sequence shown here is derived from an EMBL/GenBank/DDBJ whole genome shotgun (WGS) entry which is preliminary data.</text>
</comment>
<gene>
    <name evidence="2" type="ORF">PIB30_064829</name>
</gene>
<accession>A0ABU6ZKI3</accession>
<protein>
    <submittedName>
        <fullName evidence="2">Uncharacterized protein</fullName>
    </submittedName>
</protein>
<organism evidence="2 3">
    <name type="scientific">Stylosanthes scabra</name>
    <dbReference type="NCBI Taxonomy" id="79078"/>
    <lineage>
        <taxon>Eukaryota</taxon>
        <taxon>Viridiplantae</taxon>
        <taxon>Streptophyta</taxon>
        <taxon>Embryophyta</taxon>
        <taxon>Tracheophyta</taxon>
        <taxon>Spermatophyta</taxon>
        <taxon>Magnoliopsida</taxon>
        <taxon>eudicotyledons</taxon>
        <taxon>Gunneridae</taxon>
        <taxon>Pentapetalae</taxon>
        <taxon>rosids</taxon>
        <taxon>fabids</taxon>
        <taxon>Fabales</taxon>
        <taxon>Fabaceae</taxon>
        <taxon>Papilionoideae</taxon>
        <taxon>50 kb inversion clade</taxon>
        <taxon>dalbergioids sensu lato</taxon>
        <taxon>Dalbergieae</taxon>
        <taxon>Pterocarpus clade</taxon>
        <taxon>Stylosanthes</taxon>
    </lineage>
</organism>
<keyword evidence="3" id="KW-1185">Reference proteome</keyword>
<reference evidence="2 3" key="1">
    <citation type="journal article" date="2023" name="Plants (Basel)">
        <title>Bridging the Gap: Combining Genomics and Transcriptomics Approaches to Understand Stylosanthes scabra, an Orphan Legume from the Brazilian Caatinga.</title>
        <authorList>
            <person name="Ferreira-Neto J.R.C."/>
            <person name="da Silva M.D."/>
            <person name="Binneck E."/>
            <person name="de Melo N.F."/>
            <person name="da Silva R.H."/>
            <person name="de Melo A.L.T.M."/>
            <person name="Pandolfi V."/>
            <person name="Bustamante F.O."/>
            <person name="Brasileiro-Vidal A.C."/>
            <person name="Benko-Iseppon A.M."/>
        </authorList>
    </citation>
    <scope>NUCLEOTIDE SEQUENCE [LARGE SCALE GENOMIC DNA]</scope>
    <source>
        <tissue evidence="2">Leaves</tissue>
    </source>
</reference>
<evidence type="ECO:0000256" key="1">
    <source>
        <dbReference type="SAM" id="MobiDB-lite"/>
    </source>
</evidence>
<feature type="region of interest" description="Disordered" evidence="1">
    <location>
        <begin position="59"/>
        <end position="106"/>
    </location>
</feature>
<dbReference type="EMBL" id="JASCZI010272498">
    <property type="protein sequence ID" value="MED6222477.1"/>
    <property type="molecule type" value="Genomic_DNA"/>
</dbReference>
<evidence type="ECO:0000313" key="2">
    <source>
        <dbReference type="EMBL" id="MED6222477.1"/>
    </source>
</evidence>
<proteinExistence type="predicted"/>
<name>A0ABU6ZKI3_9FABA</name>
<dbReference type="Proteomes" id="UP001341840">
    <property type="component" value="Unassembled WGS sequence"/>
</dbReference>
<sequence length="119" mass="12748">MHTSFTASLEEIGSKDDLFSTYIDVKKLSGGGGASNGSIHIENSDPLLHLLRRLKICDVEQQGSKKKKNRRGDGTNEGGRRRRRGRERGGGGGNGSGGGQREGTRLGFHHLALVLHGAD</sequence>
<evidence type="ECO:0000313" key="3">
    <source>
        <dbReference type="Proteomes" id="UP001341840"/>
    </source>
</evidence>